<name>A0A3P8FKT0_HELPZ</name>
<dbReference type="InterPro" id="IPR036034">
    <property type="entry name" value="PDZ_sf"/>
</dbReference>
<dbReference type="WBParaSite" id="HPBE_0002122101-mRNA-1">
    <property type="protein sequence ID" value="HPBE_0002122101-mRNA-1"/>
    <property type="gene ID" value="HPBE_0002122101"/>
</dbReference>
<reference evidence="3" key="2">
    <citation type="submission" date="2019-09" db="UniProtKB">
        <authorList>
            <consortium name="WormBaseParasite"/>
        </authorList>
    </citation>
    <scope>IDENTIFICATION</scope>
</reference>
<protein>
    <submittedName>
        <fullName evidence="3">SAM domain-containing protein</fullName>
    </submittedName>
</protein>
<proteinExistence type="predicted"/>
<reference evidence="1 2" key="1">
    <citation type="submission" date="2018-11" db="EMBL/GenBank/DDBJ databases">
        <authorList>
            <consortium name="Pathogen Informatics"/>
        </authorList>
    </citation>
    <scope>NUCLEOTIDE SEQUENCE [LARGE SCALE GENOMIC DNA]</scope>
</reference>
<dbReference type="SUPFAM" id="SSF50156">
    <property type="entry name" value="PDZ domain-like"/>
    <property type="match status" value="1"/>
</dbReference>
<sequence length="142" mass="15935">MFMKSSQGEPPEWPWALAMQFLQDVVGGSLADRAGLRDGDILDQLEGLGNLDINAVDRLLVTSRDKIELIVHSAILESVMHGPEKGDIGVQIDGWQLRRLRFADHNVLITEHWPGGANAGRLRLPMWKRRTAAETYEDEAHK</sequence>
<keyword evidence="2" id="KW-1185">Reference proteome</keyword>
<evidence type="ECO:0000313" key="3">
    <source>
        <dbReference type="WBParaSite" id="HPBE_0002122101-mRNA-1"/>
    </source>
</evidence>
<organism evidence="1">
    <name type="scientific">Heligmosomoides polygyrus</name>
    <name type="common">Parasitic roundworm</name>
    <dbReference type="NCBI Taxonomy" id="6339"/>
    <lineage>
        <taxon>Eukaryota</taxon>
        <taxon>Metazoa</taxon>
        <taxon>Ecdysozoa</taxon>
        <taxon>Nematoda</taxon>
        <taxon>Chromadorea</taxon>
        <taxon>Rhabditida</taxon>
        <taxon>Rhabditina</taxon>
        <taxon>Rhabditomorpha</taxon>
        <taxon>Strongyloidea</taxon>
        <taxon>Heligmosomidae</taxon>
        <taxon>Heligmosomoides</taxon>
    </lineage>
</organism>
<evidence type="ECO:0000313" key="2">
    <source>
        <dbReference type="Proteomes" id="UP000050761"/>
    </source>
</evidence>
<accession>A0A3P8FKT0</accession>
<evidence type="ECO:0000313" key="1">
    <source>
        <dbReference type="EMBL" id="VDP23919.1"/>
    </source>
</evidence>
<dbReference type="EMBL" id="UZAH01032799">
    <property type="protein sequence ID" value="VDP23919.1"/>
    <property type="molecule type" value="Genomic_DNA"/>
</dbReference>
<dbReference type="OrthoDB" id="44841at2759"/>
<dbReference type="Proteomes" id="UP000050761">
    <property type="component" value="Unassembled WGS sequence"/>
</dbReference>
<gene>
    <name evidence="1" type="ORF">HPBE_LOCUS21220</name>
</gene>
<dbReference type="AlphaFoldDB" id="A0A3P8FKT0"/>